<dbReference type="GeneID" id="76833563"/>
<accession>A0A9X9S431</accession>
<feature type="transmembrane region" description="Helical" evidence="1">
    <location>
        <begin position="68"/>
        <end position="91"/>
    </location>
</feature>
<dbReference type="AlphaFoldDB" id="A0A9X9S431"/>
<protein>
    <submittedName>
        <fullName evidence="2">DUF2178 domain-containing protein</fullName>
    </submittedName>
</protein>
<feature type="transmembrane region" description="Helical" evidence="1">
    <location>
        <begin position="30"/>
        <end position="47"/>
    </location>
</feature>
<name>A0A9X9S431_METOG</name>
<keyword evidence="3" id="KW-1185">Reference proteome</keyword>
<dbReference type="Pfam" id="PF09946">
    <property type="entry name" value="DUF2178"/>
    <property type="match status" value="1"/>
</dbReference>
<keyword evidence="1" id="KW-0472">Membrane</keyword>
<evidence type="ECO:0000313" key="3">
    <source>
        <dbReference type="Proteomes" id="UP001163096"/>
    </source>
</evidence>
<dbReference type="InterPro" id="IPR019235">
    <property type="entry name" value="DUF2178_TM"/>
</dbReference>
<organism evidence="2 3">
    <name type="scientific">Methanogenium organophilum</name>
    <dbReference type="NCBI Taxonomy" id="2199"/>
    <lineage>
        <taxon>Archaea</taxon>
        <taxon>Methanobacteriati</taxon>
        <taxon>Methanobacteriota</taxon>
        <taxon>Stenosarchaea group</taxon>
        <taxon>Methanomicrobia</taxon>
        <taxon>Methanomicrobiales</taxon>
        <taxon>Methanomicrobiaceae</taxon>
        <taxon>Methanogenium</taxon>
    </lineage>
</organism>
<dbReference type="EMBL" id="CP113361">
    <property type="protein sequence ID" value="WAI01413.1"/>
    <property type="molecule type" value="Genomic_DNA"/>
</dbReference>
<keyword evidence="1" id="KW-1133">Transmembrane helix</keyword>
<sequence>MKKRTYLLCIALISAGLIITLGVGLTSANMIVPVIAVIGGIGIIALCHHRLTEVTEDELSERISGKAAICALEITIIVAAVAFAVLMVFSFNGGFGSGLHTYDNGSIRIHYGVFSTPPDPEFIYDSSYFIADPTNMTGDDINALDEMFAKGHRIRDSTLAFGAALGIIAVLLAILYGAFLSYYNRKYGV</sequence>
<reference evidence="2" key="1">
    <citation type="submission" date="2022-11" db="EMBL/GenBank/DDBJ databases">
        <title>Complete genome sequence of Methanogenium organophilum DSM 3596.</title>
        <authorList>
            <person name="Chen S.-C."/>
            <person name="Lai S.-J."/>
            <person name="You Y.-T."/>
        </authorList>
    </citation>
    <scope>NUCLEOTIDE SEQUENCE</scope>
    <source>
        <strain evidence="2">DSM 3596</strain>
    </source>
</reference>
<keyword evidence="1" id="KW-0812">Transmembrane</keyword>
<dbReference type="RefSeq" id="WP_268186642.1">
    <property type="nucleotide sequence ID" value="NZ_CP113361.1"/>
</dbReference>
<gene>
    <name evidence="2" type="ORF">OU421_00635</name>
</gene>
<feature type="transmembrane region" description="Helical" evidence="1">
    <location>
        <begin position="7"/>
        <end position="24"/>
    </location>
</feature>
<evidence type="ECO:0000313" key="2">
    <source>
        <dbReference type="EMBL" id="WAI01413.1"/>
    </source>
</evidence>
<dbReference type="KEGG" id="mou:OU421_00635"/>
<dbReference type="Proteomes" id="UP001163096">
    <property type="component" value="Chromosome"/>
</dbReference>
<proteinExistence type="predicted"/>
<feature type="transmembrane region" description="Helical" evidence="1">
    <location>
        <begin position="159"/>
        <end position="183"/>
    </location>
</feature>
<evidence type="ECO:0000256" key="1">
    <source>
        <dbReference type="SAM" id="Phobius"/>
    </source>
</evidence>